<evidence type="ECO:0000313" key="1">
    <source>
        <dbReference type="EMBL" id="EJW92655.1"/>
    </source>
</evidence>
<accession>J9BYM0</accession>
<comment type="caution">
    <text evidence="1">The sequence shown here is derived from an EMBL/GenBank/DDBJ whole genome shotgun (WGS) entry which is preliminary data.</text>
</comment>
<proteinExistence type="predicted"/>
<sequence length="41" mass="4727">MKKIFALINILLLGVLSSCFLKYEGEPIEEKVHVDNLTEYD</sequence>
<name>J9BYM0_9ZZZZ</name>
<protein>
    <submittedName>
        <fullName evidence="1">Uncharacterized protein</fullName>
    </submittedName>
</protein>
<dbReference type="EMBL" id="AMCI01007413">
    <property type="protein sequence ID" value="EJW92655.1"/>
    <property type="molecule type" value="Genomic_DNA"/>
</dbReference>
<reference evidence="1" key="1">
    <citation type="journal article" date="2012" name="PLoS ONE">
        <title>Gene sets for utilization of primary and secondary nutrition supplies in the distal gut of endangered iberian lynx.</title>
        <authorList>
            <person name="Alcaide M."/>
            <person name="Messina E."/>
            <person name="Richter M."/>
            <person name="Bargiela R."/>
            <person name="Peplies J."/>
            <person name="Huws S.A."/>
            <person name="Newbold C.J."/>
            <person name="Golyshin P.N."/>
            <person name="Simon M.A."/>
            <person name="Lopez G."/>
            <person name="Yakimov M.M."/>
            <person name="Ferrer M."/>
        </authorList>
    </citation>
    <scope>NUCLEOTIDE SEQUENCE</scope>
</reference>
<organism evidence="1">
    <name type="scientific">gut metagenome</name>
    <dbReference type="NCBI Taxonomy" id="749906"/>
    <lineage>
        <taxon>unclassified sequences</taxon>
        <taxon>metagenomes</taxon>
        <taxon>organismal metagenomes</taxon>
    </lineage>
</organism>
<feature type="non-terminal residue" evidence="1">
    <location>
        <position position="41"/>
    </location>
</feature>
<dbReference type="PROSITE" id="PS51257">
    <property type="entry name" value="PROKAR_LIPOPROTEIN"/>
    <property type="match status" value="1"/>
</dbReference>
<gene>
    <name evidence="1" type="ORF">EVA_19238</name>
</gene>
<dbReference type="AlphaFoldDB" id="J9BYM0"/>